<gene>
    <name evidence="1" type="ORF">J421_0060</name>
</gene>
<dbReference type="PANTHER" id="PTHR10151:SF120">
    <property type="entry name" value="BIS(5'-ADENOSYL)-TRIPHOSPHATASE"/>
    <property type="match status" value="1"/>
</dbReference>
<dbReference type="Proteomes" id="UP000019151">
    <property type="component" value="Chromosome"/>
</dbReference>
<keyword evidence="2" id="KW-1185">Reference proteome</keyword>
<protein>
    <submittedName>
        <fullName evidence="1">Type I phosphodiesterase/nucleotide pyrophosphatase</fullName>
    </submittedName>
</protein>
<evidence type="ECO:0000313" key="1">
    <source>
        <dbReference type="EMBL" id="AHG87597.1"/>
    </source>
</evidence>
<dbReference type="SUPFAM" id="SSF53649">
    <property type="entry name" value="Alkaline phosphatase-like"/>
    <property type="match status" value="1"/>
</dbReference>
<dbReference type="Gene3D" id="3.40.720.10">
    <property type="entry name" value="Alkaline Phosphatase, subunit A"/>
    <property type="match status" value="1"/>
</dbReference>
<dbReference type="PANTHER" id="PTHR10151">
    <property type="entry name" value="ECTONUCLEOTIDE PYROPHOSPHATASE/PHOSPHODIESTERASE"/>
    <property type="match status" value="1"/>
</dbReference>
<dbReference type="AlphaFoldDB" id="W0RAV4"/>
<dbReference type="eggNOG" id="COG1524">
    <property type="taxonomic scope" value="Bacteria"/>
</dbReference>
<accession>W0RAV4</accession>
<name>W0RAV4_9BACT</name>
<dbReference type="InterPro" id="IPR017850">
    <property type="entry name" value="Alkaline_phosphatase_core_sf"/>
</dbReference>
<reference evidence="1 2" key="1">
    <citation type="journal article" date="2014" name="Genome Announc.">
        <title>Genome Sequence and Methylome of Soil Bacterium Gemmatirosa kalamazoonensis KBS708T, a Member of the Rarely Cultivated Gemmatimonadetes Phylum.</title>
        <authorList>
            <person name="Debruyn J.M."/>
            <person name="Radosevich M."/>
            <person name="Wommack K.E."/>
            <person name="Polson S.W."/>
            <person name="Hauser L.J."/>
            <person name="Fawaz M.N."/>
            <person name="Korlach J."/>
            <person name="Tsai Y.C."/>
        </authorList>
    </citation>
    <scope>NUCLEOTIDE SEQUENCE [LARGE SCALE GENOMIC DNA]</scope>
    <source>
        <strain evidence="1 2">KBS708</strain>
    </source>
</reference>
<dbReference type="EMBL" id="CP007128">
    <property type="protein sequence ID" value="AHG87597.1"/>
    <property type="molecule type" value="Genomic_DNA"/>
</dbReference>
<dbReference type="InParanoid" id="W0RAV4"/>
<organism evidence="1 2">
    <name type="scientific">Gemmatirosa kalamazoonensis</name>
    <dbReference type="NCBI Taxonomy" id="861299"/>
    <lineage>
        <taxon>Bacteria</taxon>
        <taxon>Pseudomonadati</taxon>
        <taxon>Gemmatimonadota</taxon>
        <taxon>Gemmatimonadia</taxon>
        <taxon>Gemmatimonadales</taxon>
        <taxon>Gemmatimonadaceae</taxon>
        <taxon>Gemmatirosa</taxon>
    </lineage>
</organism>
<dbReference type="STRING" id="861299.J421_0060"/>
<dbReference type="Pfam" id="PF01663">
    <property type="entry name" value="Phosphodiest"/>
    <property type="match status" value="1"/>
</dbReference>
<proteinExistence type="predicted"/>
<dbReference type="GO" id="GO:0016787">
    <property type="term" value="F:hydrolase activity"/>
    <property type="evidence" value="ECO:0007669"/>
    <property type="project" value="UniProtKB-ARBA"/>
</dbReference>
<dbReference type="HOGENOM" id="CLU_653385_0_0_0"/>
<dbReference type="OrthoDB" id="9777768at2"/>
<sequence length="487" mass="51996">MSTAEAAAPLVIILVADGARPDSLAAALDAGAAPALARLRDEGALHTVSSVFPSVTGPAYAPFLLGRFPGPVGLPALRWYDRERTRRTAPDHARSYVGAEMRHVDTDLDPAAPTLFELAPTSLGALNVIGRGLPRANRLGRGGRFALRAARTHFRGDVAGWLSIDRDVGAQVAERVRRAAASERPRVVFCALTGIDKTSHARGHDAPLVRQALGIVDETAAELRADAERGGWWGGTHLWIVSDHGHSPVRAHDDLAGAFRALGHRTMAHPFTWVPGADVAVMVSGNAMAHVYVELERRTRPWWPGLAARWDETADALLRRPSVDLLLLPHAADRCEVRAAGRGSAMVERTAGPDGAWRYAYCPIDGDPLGLGGARRCLTDAAALEACGDTDYPDALVQITHLAGAARSGDVIVSAARDWDLRARWEPIPHVSSHGALHREHMLVPLLLNRPPATTPRRTADVMPSALAALGLPVPAGLDGTSYVAPR</sequence>
<dbReference type="RefSeq" id="WP_025409156.1">
    <property type="nucleotide sequence ID" value="NZ_CP007128.1"/>
</dbReference>
<dbReference type="InterPro" id="IPR002591">
    <property type="entry name" value="Phosphodiest/P_Trfase"/>
</dbReference>
<evidence type="ECO:0000313" key="2">
    <source>
        <dbReference type="Proteomes" id="UP000019151"/>
    </source>
</evidence>
<dbReference type="KEGG" id="gba:J421_0060"/>